<reference evidence="2 3" key="1">
    <citation type="submission" date="2020-07" db="EMBL/GenBank/DDBJ databases">
        <authorList>
            <person name="Sun Q."/>
        </authorList>
    </citation>
    <scope>NUCLEOTIDE SEQUENCE [LARGE SCALE GENOMIC DNA]</scope>
    <source>
        <strain evidence="2 3">MAH-1</strain>
    </source>
</reference>
<dbReference type="Pfam" id="PF14470">
    <property type="entry name" value="bPH_3"/>
    <property type="match status" value="1"/>
</dbReference>
<evidence type="ECO:0000259" key="1">
    <source>
        <dbReference type="Pfam" id="PF14470"/>
    </source>
</evidence>
<accession>A0A7Y8Y188</accession>
<feature type="domain" description="YokE-like PH" evidence="1">
    <location>
        <begin position="29"/>
        <end position="123"/>
    </location>
</feature>
<protein>
    <submittedName>
        <fullName evidence="2">PH domain-containing protein</fullName>
    </submittedName>
</protein>
<evidence type="ECO:0000313" key="2">
    <source>
        <dbReference type="EMBL" id="NYA70688.1"/>
    </source>
</evidence>
<name>A0A7Y8Y188_9FLAO</name>
<comment type="caution">
    <text evidence="2">The sequence shown here is derived from an EMBL/GenBank/DDBJ whole genome shotgun (WGS) entry which is preliminary data.</text>
</comment>
<dbReference type="Gene3D" id="2.30.29.50">
    <property type="entry name" value="Bacterial Pleckstrin homology domain"/>
    <property type="match status" value="1"/>
</dbReference>
<dbReference type="AlphaFoldDB" id="A0A7Y8Y188"/>
<evidence type="ECO:0000313" key="3">
    <source>
        <dbReference type="Proteomes" id="UP000535020"/>
    </source>
</evidence>
<dbReference type="RefSeq" id="WP_176005511.1">
    <property type="nucleotide sequence ID" value="NZ_JABWMI010000009.1"/>
</dbReference>
<sequence>MKEQIKNFLNEEQDPKAVEKITSKLNDLLMRNEEVGYIGVQKKPVTVFPDSIVLTNKRIIMCKPKNLGLSMDFTDYAWEDIAGTFVKENILGSEFSFSTKTDIQVSIDYIPKAQARKIYTFAKEQLELLKEGPNPQSAQTFAQPEPIVAQPEPVIEVEEPEVEEVETEEVTNFAELIPAAQQLVNEVPQIEQAPAAAKSGEKPLSELSKDELFEKLQNYKRLLDNGLILQGEYDNLKKEILPFL</sequence>
<gene>
    <name evidence="2" type="ORF">HZF10_07135</name>
</gene>
<dbReference type="InterPro" id="IPR037063">
    <property type="entry name" value="PHb_sf"/>
</dbReference>
<dbReference type="Proteomes" id="UP000535020">
    <property type="component" value="Unassembled WGS sequence"/>
</dbReference>
<proteinExistence type="predicted"/>
<organism evidence="2 3">
    <name type="scientific">Flavobacterium agri</name>
    <dbReference type="NCBI Taxonomy" id="2743471"/>
    <lineage>
        <taxon>Bacteria</taxon>
        <taxon>Pseudomonadati</taxon>
        <taxon>Bacteroidota</taxon>
        <taxon>Flavobacteriia</taxon>
        <taxon>Flavobacteriales</taxon>
        <taxon>Flavobacteriaceae</taxon>
        <taxon>Flavobacterium</taxon>
    </lineage>
</organism>
<keyword evidence="3" id="KW-1185">Reference proteome</keyword>
<dbReference type="InterPro" id="IPR039519">
    <property type="entry name" value="YokE-like_PH"/>
</dbReference>
<dbReference type="EMBL" id="JACBJI010000002">
    <property type="protein sequence ID" value="NYA70688.1"/>
    <property type="molecule type" value="Genomic_DNA"/>
</dbReference>